<keyword evidence="1" id="KW-0472">Membrane</keyword>
<feature type="transmembrane region" description="Helical" evidence="1">
    <location>
        <begin position="6"/>
        <end position="22"/>
    </location>
</feature>
<keyword evidence="1" id="KW-0812">Transmembrane</keyword>
<evidence type="ECO:0000313" key="3">
    <source>
        <dbReference type="Proteomes" id="UP000071962"/>
    </source>
</evidence>
<gene>
    <name evidence="2" type="ORF">ERS132551_01880</name>
</gene>
<protein>
    <submittedName>
        <fullName evidence="2">Membrane protein</fullName>
    </submittedName>
</protein>
<reference evidence="2 3" key="1">
    <citation type="submission" date="2016-02" db="EMBL/GenBank/DDBJ databases">
        <authorList>
            <consortium name="Pathogen Informatics"/>
        </authorList>
    </citation>
    <scope>NUCLEOTIDE SEQUENCE [LARGE SCALE GENOMIC DNA]</scope>
    <source>
        <strain evidence="2 3">SS1062</strain>
    </source>
</reference>
<keyword evidence="1" id="KW-1133">Transmembrane helix</keyword>
<dbReference type="Proteomes" id="UP000071962">
    <property type="component" value="Unassembled WGS sequence"/>
</dbReference>
<name>A0A116QRS2_STRSU</name>
<dbReference type="EMBL" id="FIKT01000030">
    <property type="protein sequence ID" value="CYX27854.1"/>
    <property type="molecule type" value="Genomic_DNA"/>
</dbReference>
<proteinExistence type="predicted"/>
<dbReference type="AlphaFoldDB" id="A0A116QRS2"/>
<sequence>MTVEALVVVGVIGMLLYTYRFIRQKSLLKNLEQITEIKHALIELQLAFIS</sequence>
<accession>A0A116QRS2</accession>
<evidence type="ECO:0000256" key="1">
    <source>
        <dbReference type="SAM" id="Phobius"/>
    </source>
</evidence>
<evidence type="ECO:0000313" key="2">
    <source>
        <dbReference type="EMBL" id="CYX27854.1"/>
    </source>
</evidence>
<organism evidence="2 3">
    <name type="scientific">Streptococcus suis</name>
    <dbReference type="NCBI Taxonomy" id="1307"/>
    <lineage>
        <taxon>Bacteria</taxon>
        <taxon>Bacillati</taxon>
        <taxon>Bacillota</taxon>
        <taxon>Bacilli</taxon>
        <taxon>Lactobacillales</taxon>
        <taxon>Streptococcaceae</taxon>
        <taxon>Streptococcus</taxon>
    </lineage>
</organism>